<dbReference type="PANTHER" id="PTHR43162:SF1">
    <property type="entry name" value="PRESTALK A DIFFERENTIATION PROTEIN A"/>
    <property type="match status" value="1"/>
</dbReference>
<dbReference type="AlphaFoldDB" id="A0A329QZW4"/>
<dbReference type="InterPro" id="IPR051604">
    <property type="entry name" value="Ergot_Alk_Oxidoreductase"/>
</dbReference>
<name>A0A329QZW4_9ACTN</name>
<keyword evidence="3" id="KW-1185">Reference proteome</keyword>
<protein>
    <recommendedName>
        <fullName evidence="1">NmrA-like domain-containing protein</fullName>
    </recommendedName>
</protein>
<reference evidence="2 3" key="1">
    <citation type="submission" date="2018-06" db="EMBL/GenBank/DDBJ databases">
        <title>Phytoactinopolyspora halophila sp. nov., a novel halophilic actinomycete isolated from a saline soil in China.</title>
        <authorList>
            <person name="Tang S.-K."/>
        </authorList>
    </citation>
    <scope>NUCLEOTIDE SEQUENCE [LARGE SCALE GENOMIC DNA]</scope>
    <source>
        <strain evidence="2 3">YIM 96934</strain>
    </source>
</reference>
<feature type="domain" description="NmrA-like" evidence="1">
    <location>
        <begin position="3"/>
        <end position="234"/>
    </location>
</feature>
<evidence type="ECO:0000313" key="3">
    <source>
        <dbReference type="Proteomes" id="UP000250462"/>
    </source>
</evidence>
<dbReference type="EMBL" id="QMIG01000002">
    <property type="protein sequence ID" value="RAW17875.1"/>
    <property type="molecule type" value="Genomic_DNA"/>
</dbReference>
<dbReference type="OrthoDB" id="116343at2"/>
<dbReference type="Gene3D" id="3.90.25.10">
    <property type="entry name" value="UDP-galactose 4-epimerase, domain 1"/>
    <property type="match status" value="1"/>
</dbReference>
<comment type="caution">
    <text evidence="2">The sequence shown here is derived from an EMBL/GenBank/DDBJ whole genome shotgun (WGS) entry which is preliminary data.</text>
</comment>
<dbReference type="Gene3D" id="3.40.50.720">
    <property type="entry name" value="NAD(P)-binding Rossmann-like Domain"/>
    <property type="match status" value="1"/>
</dbReference>
<dbReference type="SUPFAM" id="SSF51735">
    <property type="entry name" value="NAD(P)-binding Rossmann-fold domains"/>
    <property type="match status" value="1"/>
</dbReference>
<evidence type="ECO:0000313" key="2">
    <source>
        <dbReference type="EMBL" id="RAW17875.1"/>
    </source>
</evidence>
<proteinExistence type="predicted"/>
<gene>
    <name evidence="2" type="ORF">DPM12_03215</name>
</gene>
<dbReference type="Pfam" id="PF05368">
    <property type="entry name" value="NmrA"/>
    <property type="match status" value="1"/>
</dbReference>
<dbReference type="InterPro" id="IPR008030">
    <property type="entry name" value="NmrA-like"/>
</dbReference>
<dbReference type="PANTHER" id="PTHR43162">
    <property type="match status" value="1"/>
</dbReference>
<sequence length="286" mass="30503">MYVIAGATGHVGGQAARTLLDRGEPVRVLVRSAENGEAWSACGADVALVDLSNRSAFAEAVRGARGVFVLLPATPPVSDFHAEQRQLADAIADGIGDSAVPHVTVLSSIGADLSEGTGPLVALHHFENRLRKTGAVLSVLRSYHFHEKVETVLGSVREAGIYPNFGASADVAKPMVATRDIGDLVAETLLSPPVRSEIIDVEGPWYTERQVAETLARVLDKPVDVVNVPRDEWVGAMAAGGVPPGFAEILAELHDAEEHGLLQPKGDRTRYVKTELADTMRRVLEI</sequence>
<dbReference type="InterPro" id="IPR036291">
    <property type="entry name" value="NAD(P)-bd_dom_sf"/>
</dbReference>
<accession>A0A329QZW4</accession>
<organism evidence="2 3">
    <name type="scientific">Phytoactinopolyspora halophila</name>
    <dbReference type="NCBI Taxonomy" id="1981511"/>
    <lineage>
        <taxon>Bacteria</taxon>
        <taxon>Bacillati</taxon>
        <taxon>Actinomycetota</taxon>
        <taxon>Actinomycetes</taxon>
        <taxon>Jiangellales</taxon>
        <taxon>Jiangellaceae</taxon>
        <taxon>Phytoactinopolyspora</taxon>
    </lineage>
</organism>
<dbReference type="RefSeq" id="WP_112256834.1">
    <property type="nucleotide sequence ID" value="NZ_QMIG01000002.1"/>
</dbReference>
<dbReference type="Proteomes" id="UP000250462">
    <property type="component" value="Unassembled WGS sequence"/>
</dbReference>
<evidence type="ECO:0000259" key="1">
    <source>
        <dbReference type="Pfam" id="PF05368"/>
    </source>
</evidence>